<evidence type="ECO:0000313" key="3">
    <source>
        <dbReference type="Proteomes" id="UP001387100"/>
    </source>
</evidence>
<sequence>MAKQLPLTRAQRRSRRGEPAAEGVYGVDTEDAGASSWTGRYLMWARSPEHAAERIRDAGFHRRRTEASWDPRHLPPQELPDELHGETTAWFRSRLDDDGWTSWQALPSNYRHPPQGLAAVDPTVR</sequence>
<comment type="caution">
    <text evidence="2">The sequence shown here is derived from an EMBL/GenBank/DDBJ whole genome shotgun (WGS) entry which is preliminary data.</text>
</comment>
<organism evidence="2 3">
    <name type="scientific">Pseudokineococcus basanitobsidens</name>
    <dbReference type="NCBI Taxonomy" id="1926649"/>
    <lineage>
        <taxon>Bacteria</taxon>
        <taxon>Bacillati</taxon>
        <taxon>Actinomycetota</taxon>
        <taxon>Actinomycetes</taxon>
        <taxon>Kineosporiales</taxon>
        <taxon>Kineosporiaceae</taxon>
        <taxon>Pseudokineococcus</taxon>
    </lineage>
</organism>
<gene>
    <name evidence="2" type="ORF">WDZ17_16620</name>
</gene>
<evidence type="ECO:0000256" key="1">
    <source>
        <dbReference type="SAM" id="MobiDB-lite"/>
    </source>
</evidence>
<accession>A0ABU8RPE2</accession>
<feature type="region of interest" description="Disordered" evidence="1">
    <location>
        <begin position="1"/>
        <end position="27"/>
    </location>
</feature>
<proteinExistence type="predicted"/>
<feature type="region of interest" description="Disordered" evidence="1">
    <location>
        <begin position="105"/>
        <end position="125"/>
    </location>
</feature>
<protein>
    <submittedName>
        <fullName evidence="2">Uncharacterized protein</fullName>
    </submittedName>
</protein>
<name>A0ABU8RPE2_9ACTN</name>
<keyword evidence="3" id="KW-1185">Reference proteome</keyword>
<evidence type="ECO:0000313" key="2">
    <source>
        <dbReference type="EMBL" id="MEJ5946920.1"/>
    </source>
</evidence>
<dbReference type="Proteomes" id="UP001387100">
    <property type="component" value="Unassembled WGS sequence"/>
</dbReference>
<dbReference type="EMBL" id="JBBIAA010000040">
    <property type="protein sequence ID" value="MEJ5946920.1"/>
    <property type="molecule type" value="Genomic_DNA"/>
</dbReference>
<dbReference type="RefSeq" id="WP_339576299.1">
    <property type="nucleotide sequence ID" value="NZ_JBBIAA010000040.1"/>
</dbReference>
<reference evidence="2 3" key="1">
    <citation type="journal article" date="2017" name="Int. J. Syst. Evol. Microbiol.">
        <title>Pseudokineococcus basanitobsidens sp. nov., isolated from volcanic rock.</title>
        <authorList>
            <person name="Lee D.W."/>
            <person name="Park M.Y."/>
            <person name="Kim J.J."/>
            <person name="Kim B.S."/>
        </authorList>
    </citation>
    <scope>NUCLEOTIDE SEQUENCE [LARGE SCALE GENOMIC DNA]</scope>
    <source>
        <strain evidence="2 3">DSM 103726</strain>
    </source>
</reference>